<dbReference type="PANTHER" id="PTHR32089">
    <property type="entry name" value="METHYL-ACCEPTING CHEMOTAXIS PROTEIN MCPB"/>
    <property type="match status" value="1"/>
</dbReference>
<dbReference type="Proteomes" id="UP000535406">
    <property type="component" value="Unassembled WGS sequence"/>
</dbReference>
<evidence type="ECO:0000256" key="3">
    <source>
        <dbReference type="SAM" id="Coils"/>
    </source>
</evidence>
<keyword evidence="3" id="KW-0175">Coiled coil</keyword>
<dbReference type="PANTHER" id="PTHR32089:SF112">
    <property type="entry name" value="LYSOZYME-LIKE PROTEIN-RELATED"/>
    <property type="match status" value="1"/>
</dbReference>
<evidence type="ECO:0000313" key="5">
    <source>
        <dbReference type="EMBL" id="MBB5044544.1"/>
    </source>
</evidence>
<dbReference type="EMBL" id="JACHIK010000018">
    <property type="protein sequence ID" value="MBB5044544.1"/>
    <property type="molecule type" value="Genomic_DNA"/>
</dbReference>
<dbReference type="GO" id="GO:0016020">
    <property type="term" value="C:membrane"/>
    <property type="evidence" value="ECO:0007669"/>
    <property type="project" value="InterPro"/>
</dbReference>
<dbReference type="InterPro" id="IPR004089">
    <property type="entry name" value="MCPsignal_dom"/>
</dbReference>
<dbReference type="GO" id="GO:0007165">
    <property type="term" value="P:signal transduction"/>
    <property type="evidence" value="ECO:0007669"/>
    <property type="project" value="UniProtKB-KW"/>
</dbReference>
<dbReference type="PROSITE" id="PS50111">
    <property type="entry name" value="CHEMOTAXIS_TRANSDUC_2"/>
    <property type="match status" value="1"/>
</dbReference>
<organism evidence="5 6">
    <name type="scientific">Shinella fusca</name>
    <dbReference type="NCBI Taxonomy" id="544480"/>
    <lineage>
        <taxon>Bacteria</taxon>
        <taxon>Pseudomonadati</taxon>
        <taxon>Pseudomonadota</taxon>
        <taxon>Alphaproteobacteria</taxon>
        <taxon>Hyphomicrobiales</taxon>
        <taxon>Rhizobiaceae</taxon>
        <taxon>Shinella</taxon>
    </lineage>
</organism>
<proteinExistence type="predicted"/>
<keyword evidence="1 2" id="KW-0807">Transducer</keyword>
<comment type="caution">
    <text evidence="5">The sequence shown here is derived from an EMBL/GenBank/DDBJ whole genome shotgun (WGS) entry which is preliminary data.</text>
</comment>
<reference evidence="5 6" key="1">
    <citation type="submission" date="2020-08" db="EMBL/GenBank/DDBJ databases">
        <title>Genomic Encyclopedia of Type Strains, Phase IV (KMG-IV): sequencing the most valuable type-strain genomes for metagenomic binning, comparative biology and taxonomic classification.</title>
        <authorList>
            <person name="Goeker M."/>
        </authorList>
    </citation>
    <scope>NUCLEOTIDE SEQUENCE [LARGE SCALE GENOMIC DNA]</scope>
    <source>
        <strain evidence="5 6">DSM 21319</strain>
    </source>
</reference>
<evidence type="ECO:0000256" key="2">
    <source>
        <dbReference type="PROSITE-ProRule" id="PRU00284"/>
    </source>
</evidence>
<dbReference type="Gene3D" id="1.10.287.950">
    <property type="entry name" value="Methyl-accepting chemotaxis protein"/>
    <property type="match status" value="1"/>
</dbReference>
<accession>A0A7W7YY64</accession>
<evidence type="ECO:0000259" key="4">
    <source>
        <dbReference type="PROSITE" id="PS50111"/>
    </source>
</evidence>
<protein>
    <submittedName>
        <fullName evidence="5">Methyl-accepting chemotaxis protein</fullName>
    </submittedName>
</protein>
<dbReference type="Pfam" id="PF00015">
    <property type="entry name" value="MCPsignal"/>
    <property type="match status" value="1"/>
</dbReference>
<evidence type="ECO:0000256" key="1">
    <source>
        <dbReference type="ARBA" id="ARBA00023224"/>
    </source>
</evidence>
<dbReference type="RefSeq" id="WP_184145895.1">
    <property type="nucleotide sequence ID" value="NZ_JACHIK010000018.1"/>
</dbReference>
<dbReference type="SUPFAM" id="SSF58104">
    <property type="entry name" value="Methyl-accepting chemotaxis protein (MCP) signaling domain"/>
    <property type="match status" value="1"/>
</dbReference>
<gene>
    <name evidence="5" type="ORF">HNQ66_003971</name>
</gene>
<dbReference type="AlphaFoldDB" id="A0A7W7YY64"/>
<feature type="coiled-coil region" evidence="3">
    <location>
        <begin position="189"/>
        <end position="216"/>
    </location>
</feature>
<name>A0A7W7YY64_9HYPH</name>
<feature type="domain" description="Methyl-accepting transducer" evidence="4">
    <location>
        <begin position="34"/>
        <end position="274"/>
    </location>
</feature>
<dbReference type="SMART" id="SM00283">
    <property type="entry name" value="MA"/>
    <property type="match status" value="1"/>
</dbReference>
<keyword evidence="6" id="KW-1185">Reference proteome</keyword>
<sequence length="480" mass="50115">MPAAALHETADTLEEDEPADAGALRAVVAALAAEASDLGLHLVDIAGSIQDTAAQSREHAGLFTRLTQSATAIAGANGDIARALGETDQLAASARTVLGEQAARLDGSIAAIDHMVTASNEIGTEISAFSGALADVGRLADAIGTIARQTNLLALNAAIEAARAGEAGKGFAVVAAEVRALSLETSNTTASIQKTLQELRARIDRLEAAGEGARVSAEGVKATASGVQGSFSGVEAVMSKILDSASTLAATTGAVDRECSEFARSIGAASAEIIRSSEVLQGASGKVGEVVAISERIIQATASAGIETPDTPYIRLVQQLSAEVSRRFSAAVRSGEIGLDALFDRQYRPVSGTDPVQMTTRFVDFTDRVLPAIQEPAVAADDRIAFCAAVDENGYLPTHNRKFSEPQRPGDPAWNTANCRNRRIFNDRVGLAAGRNTEPFLLQTYRRDMGGGQFVLMKDISAPIVVDGRHWGGLRLAIRV</sequence>
<evidence type="ECO:0000313" key="6">
    <source>
        <dbReference type="Proteomes" id="UP000535406"/>
    </source>
</evidence>